<reference evidence="2 3" key="1">
    <citation type="journal article" date="2015" name="PLoS Pathog.">
        <title>Leptomonas seymouri: Adaptations to the Dixenous Life Cycle Analyzed by Genome Sequencing, Transcriptome Profiling and Co-infection with Leishmania donovani.</title>
        <authorList>
            <person name="Kraeva N."/>
            <person name="Butenko A."/>
            <person name="Hlavacova J."/>
            <person name="Kostygov A."/>
            <person name="Myskova J."/>
            <person name="Grybchuk D."/>
            <person name="Lestinova T."/>
            <person name="Votypka J."/>
            <person name="Volf P."/>
            <person name="Opperdoes F."/>
            <person name="Flegontov P."/>
            <person name="Lukes J."/>
            <person name="Yurchenko V."/>
        </authorList>
    </citation>
    <scope>NUCLEOTIDE SEQUENCE [LARGE SCALE GENOMIC DNA]</scope>
    <source>
        <strain evidence="2 3">ATCC 30220</strain>
    </source>
</reference>
<sequence length="1036" mass="111432">MRSQQHSSHCAADELACIASYFSSASQRLRQQPHGRLPLAWVAASPSARLVAEQRNAWVVLPFDSTSLAGRPHAQGEDEGNVFGAALANATTPLFILHDALGLDAAGLRDFRSVDSTVGRCGAFTTGSSGKRVSFTSLVAKVMSWISQMVAGLADVDHAASSVGPHKPALLDTSRAKPPPRRSTRPSTGVRGPRVEDPLEAARSCGVHAGGLTVVLVSGVHLYESSLLRSSHVSQPSPAAIPNSPDNASRHDSKKTMNPSATLLFPSTTSCGGSVSSLLSVPPNAAAYDSISACNTRGDSASASAAGKTRLLREGAVLHQDDGGAENETAHDPQTAASVYTVQQVNKLHEQVCGGHVADAYNTVWYRHVFLDAEEVVANVLCGVSQWWLRRPVRLCELPSTSVSKLQRQQQAHCKDDAAQPSLLSPPLLYVKFIADIGAGLWWPRRLLSVVRHRFAERQWCPIPLLCWVELLWLFIVVVVKSVVSGVPDAPLHRPASTQQDAVDLAASFHTMGEVYGGKDQLAALDVSHTSVRGVHLLACALGKVSGACKGASEGDDDARLSTAVDRFRALDVAGCIQLHHRQSEMRLLAAQLKALDECLSKQAREALTSKLPCPLLLVGLLMTRSFGDEKTHMARSASGLALALLSHHGSLTWVSGAGCSLDNAALHELGRYALLVEAAASTPLFSCPHSAAPLQSSCSITAMDLTSALSLDNLNPAAYLPHLEQLLVPFTYVTDDGVARLDGHTYPHDLRALSHLHTEEMISTLEEPTQTAMKDLLRALEKFTPTSSESTAYSMSPNAEHHAHTSGSRVVNHAVEALHQRFRSHLYHIDFAYCSCLYSVNGLVRQQRLELLNVSQTRVSKAGLFANAETLLGSPASSSSIAGAPRPPLRLFIAEMCERLNDLSGLAHISTLECIIVRSGSLGDDGLRSVCTKNMVNLRLMDLSYCDRLHHVGCLATLPALETLILDSTDVTPAEVRALHQSRSLETLSVRFCTEFAFIGGDRAALEEAVGVFPRLKYYLYEDLTGDGELRKKTS</sequence>
<protein>
    <recommendedName>
        <fullName evidence="4">Leucine-rich repeat protein</fullName>
    </recommendedName>
</protein>
<evidence type="ECO:0000256" key="1">
    <source>
        <dbReference type="SAM" id="MobiDB-lite"/>
    </source>
</evidence>
<feature type="region of interest" description="Disordered" evidence="1">
    <location>
        <begin position="231"/>
        <end position="257"/>
    </location>
</feature>
<name>A0A0N1HTI4_LEPSE</name>
<dbReference type="OMA" id="CGVSQWW"/>
<organism evidence="2 3">
    <name type="scientific">Leptomonas seymouri</name>
    <dbReference type="NCBI Taxonomy" id="5684"/>
    <lineage>
        <taxon>Eukaryota</taxon>
        <taxon>Discoba</taxon>
        <taxon>Euglenozoa</taxon>
        <taxon>Kinetoplastea</taxon>
        <taxon>Metakinetoplastina</taxon>
        <taxon>Trypanosomatida</taxon>
        <taxon>Trypanosomatidae</taxon>
        <taxon>Leishmaniinae</taxon>
        <taxon>Leptomonas</taxon>
    </lineage>
</organism>
<comment type="caution">
    <text evidence="2">The sequence shown here is derived from an EMBL/GenBank/DDBJ whole genome shotgun (WGS) entry which is preliminary data.</text>
</comment>
<evidence type="ECO:0000313" key="2">
    <source>
        <dbReference type="EMBL" id="KPI84310.1"/>
    </source>
</evidence>
<keyword evidence="3" id="KW-1185">Reference proteome</keyword>
<gene>
    <name evidence="2" type="ORF">ABL78_6633</name>
</gene>
<dbReference type="VEuPathDB" id="TriTrypDB:Lsey_0270_0030"/>
<dbReference type="EMBL" id="LJSK01000270">
    <property type="protein sequence ID" value="KPI84310.1"/>
    <property type="molecule type" value="Genomic_DNA"/>
</dbReference>
<feature type="region of interest" description="Disordered" evidence="1">
    <location>
        <begin position="162"/>
        <end position="195"/>
    </location>
</feature>
<accession>A0A0N1HTI4</accession>
<proteinExistence type="predicted"/>
<dbReference type="InterPro" id="IPR032675">
    <property type="entry name" value="LRR_dom_sf"/>
</dbReference>
<evidence type="ECO:0000313" key="3">
    <source>
        <dbReference type="Proteomes" id="UP000038009"/>
    </source>
</evidence>
<dbReference type="Proteomes" id="UP000038009">
    <property type="component" value="Unassembled WGS sequence"/>
</dbReference>
<dbReference type="SUPFAM" id="SSF52047">
    <property type="entry name" value="RNI-like"/>
    <property type="match status" value="1"/>
</dbReference>
<dbReference type="Gene3D" id="3.80.10.10">
    <property type="entry name" value="Ribonuclease Inhibitor"/>
    <property type="match status" value="1"/>
</dbReference>
<dbReference type="AlphaFoldDB" id="A0A0N1HTI4"/>
<dbReference type="OrthoDB" id="272372at2759"/>
<evidence type="ECO:0008006" key="4">
    <source>
        <dbReference type="Google" id="ProtNLM"/>
    </source>
</evidence>